<proteinExistence type="predicted"/>
<dbReference type="OrthoDB" id="5458626at2"/>
<organism evidence="1 2">
    <name type="scientific">Solidesulfovibrio carbinoliphilus subsp. oakridgensis</name>
    <dbReference type="NCBI Taxonomy" id="694327"/>
    <lineage>
        <taxon>Bacteria</taxon>
        <taxon>Pseudomonadati</taxon>
        <taxon>Thermodesulfobacteriota</taxon>
        <taxon>Desulfovibrionia</taxon>
        <taxon>Desulfovibrionales</taxon>
        <taxon>Desulfovibrionaceae</taxon>
        <taxon>Solidesulfovibrio</taxon>
    </lineage>
</organism>
<dbReference type="RefSeq" id="WP_009180498.1">
    <property type="nucleotide sequence ID" value="NZ_CM001368.1"/>
</dbReference>
<keyword evidence="2" id="KW-1185">Reference proteome</keyword>
<gene>
    <name evidence="1" type="ORF">DFW101_1073</name>
</gene>
<dbReference type="EMBL" id="CM001368">
    <property type="protein sequence ID" value="EHJ47084.1"/>
    <property type="molecule type" value="Genomic_DNA"/>
</dbReference>
<dbReference type="Proteomes" id="UP000004662">
    <property type="component" value="Chromosome"/>
</dbReference>
<dbReference type="AlphaFoldDB" id="G7Q668"/>
<dbReference type="STRING" id="694327.DFW101_1073"/>
<evidence type="ECO:0000313" key="2">
    <source>
        <dbReference type="Proteomes" id="UP000004662"/>
    </source>
</evidence>
<name>G7Q668_9BACT</name>
<sequence length="69" mass="7726">MTETAIAHGTKTGKRPRCAACRWRLDNSCHKRSPWIVEGQVMGGHGHVGIWPETPADSWCGDFSYKQEV</sequence>
<dbReference type="HOGENOM" id="CLU_2769154_0_0_7"/>
<dbReference type="eggNOG" id="ENOG50318VB">
    <property type="taxonomic scope" value="Bacteria"/>
</dbReference>
<protein>
    <submittedName>
        <fullName evidence="1">Uncharacterized protein</fullName>
    </submittedName>
</protein>
<evidence type="ECO:0000313" key="1">
    <source>
        <dbReference type="EMBL" id="EHJ47084.1"/>
    </source>
</evidence>
<accession>G7Q668</accession>
<reference evidence="2" key="1">
    <citation type="journal article" date="2015" name="Genome Announc.">
        <title>High-Quality Draft Genome Sequence of Desulfovibrio carbinoliphilus FW-101-2B, an Organic Acid-Oxidizing Sulfate-Reducing Bacterium Isolated from Uranium(VI)-Contaminated Groundwater.</title>
        <authorList>
            <person name="Ramsay B.D."/>
            <person name="Hwang C."/>
            <person name="Woo H.L."/>
            <person name="Carroll S.L."/>
            <person name="Lucas S."/>
            <person name="Han J."/>
            <person name="Lapidus A.L."/>
            <person name="Cheng J.F."/>
            <person name="Goodwin L.A."/>
            <person name="Pitluck S."/>
            <person name="Peters L."/>
            <person name="Chertkov O."/>
            <person name="Held B."/>
            <person name="Detter J.C."/>
            <person name="Han C.S."/>
            <person name="Tapia R."/>
            <person name="Land M.L."/>
            <person name="Hauser L.J."/>
            <person name="Kyrpides N.C."/>
            <person name="Ivanova N.N."/>
            <person name="Mikhailova N."/>
            <person name="Pagani I."/>
            <person name="Woyke T."/>
            <person name="Arkin A.P."/>
            <person name="Dehal P."/>
            <person name="Chivian D."/>
            <person name="Criddle C.S."/>
            <person name="Wu W."/>
            <person name="Chakraborty R."/>
            <person name="Hazen T.C."/>
            <person name="Fields M.W."/>
        </authorList>
    </citation>
    <scope>NUCLEOTIDE SEQUENCE [LARGE SCALE GENOMIC DNA]</scope>
    <source>
        <strain evidence="2">FW-101-2B</strain>
    </source>
</reference>